<feature type="transmembrane region" description="Helical" evidence="6">
    <location>
        <begin position="130"/>
        <end position="148"/>
    </location>
</feature>
<keyword evidence="4 6" id="KW-1133">Transmembrane helix</keyword>
<dbReference type="AlphaFoldDB" id="A0A2T3KA24"/>
<feature type="transmembrane region" description="Helical" evidence="6">
    <location>
        <begin position="88"/>
        <end position="110"/>
    </location>
</feature>
<feature type="transmembrane region" description="Helical" evidence="6">
    <location>
        <begin position="160"/>
        <end position="179"/>
    </location>
</feature>
<proteinExistence type="predicted"/>
<evidence type="ECO:0000256" key="1">
    <source>
        <dbReference type="ARBA" id="ARBA00004651"/>
    </source>
</evidence>
<protein>
    <submittedName>
        <fullName evidence="7">Polysaccharide biosynthesis protein</fullName>
    </submittedName>
</protein>
<dbReference type="Proteomes" id="UP000241426">
    <property type="component" value="Unassembled WGS sequence"/>
</dbReference>
<comment type="caution">
    <text evidence="7">The sequence shown here is derived from an EMBL/GenBank/DDBJ whole genome shotgun (WGS) entry which is preliminary data.</text>
</comment>
<sequence>MIINRRSVLKKNISMGVALKAISIFLTYLLVPIVLKYLGTEKYGIWVTIFSVMSWVYTFDVGVGNGLKLRLTEALSKKDVVKAKEYIITAYLIITAISFFLLFMGFYGIYNLDFTKYLNSEVLSNTVIRKVIFIAFIFTLSNFVINLYKQLFAATHRVAYSDLTNAIYLFLVLISLLTIRHYFDSSIIILALVYGLSNIIVGVIFTVIFFSGRKELIPSFRNFKLSRVKDVISVGVEFLIIQLAVLIIFTTDNIIISRYLGPADVTPYNVVSQYFQAIILCWYIISAPLTPLYTEAFIKNDKIWICKTIKKLNYLFCVIIIGVIIAILAGSYIIDFWVGKELIYPKYLFFLFGVFVLIRIYGDLYMSFLNGIGKLRLQMYISIFGAAINIPLSIFFIKHFNLGSSGVILATNLSLVLLAILMPIQTYKILKEKRNE</sequence>
<dbReference type="PANTHER" id="PTHR30250:SF11">
    <property type="entry name" value="O-ANTIGEN TRANSPORTER-RELATED"/>
    <property type="match status" value="1"/>
</dbReference>
<gene>
    <name evidence="7" type="ORF">C9J27_25815</name>
</gene>
<feature type="transmembrane region" description="Helical" evidence="6">
    <location>
        <begin position="314"/>
        <end position="334"/>
    </location>
</feature>
<dbReference type="EMBL" id="PYNF01000059">
    <property type="protein sequence ID" value="PSU87997.1"/>
    <property type="molecule type" value="Genomic_DNA"/>
</dbReference>
<reference evidence="7 8" key="1">
    <citation type="submission" date="2018-01" db="EMBL/GenBank/DDBJ databases">
        <title>Whole genome sequencing of Histamine producing bacteria.</title>
        <authorList>
            <person name="Butler K."/>
        </authorList>
    </citation>
    <scope>NUCLEOTIDE SEQUENCE [LARGE SCALE GENOMIC DNA]</scope>
    <source>
        <strain evidence="7 8">FS-7.2</strain>
    </source>
</reference>
<organism evidence="7 8">
    <name type="scientific">Photobacterium kishitanii</name>
    <dbReference type="NCBI Taxonomy" id="318456"/>
    <lineage>
        <taxon>Bacteria</taxon>
        <taxon>Pseudomonadati</taxon>
        <taxon>Pseudomonadota</taxon>
        <taxon>Gammaproteobacteria</taxon>
        <taxon>Vibrionales</taxon>
        <taxon>Vibrionaceae</taxon>
        <taxon>Photobacterium</taxon>
    </lineage>
</organism>
<comment type="subcellular location">
    <subcellularLocation>
        <location evidence="1">Cell membrane</location>
        <topology evidence="1">Multi-pass membrane protein</topology>
    </subcellularLocation>
</comment>
<keyword evidence="2" id="KW-1003">Cell membrane</keyword>
<name>A0A2T3KA24_9GAMM</name>
<feature type="transmembrane region" description="Helical" evidence="6">
    <location>
        <begin position="377"/>
        <end position="397"/>
    </location>
</feature>
<evidence type="ECO:0000256" key="5">
    <source>
        <dbReference type="ARBA" id="ARBA00023136"/>
    </source>
</evidence>
<keyword evidence="5 6" id="KW-0472">Membrane</keyword>
<feature type="transmembrane region" description="Helical" evidence="6">
    <location>
        <begin position="403"/>
        <end position="424"/>
    </location>
</feature>
<evidence type="ECO:0000256" key="2">
    <source>
        <dbReference type="ARBA" id="ARBA00022475"/>
    </source>
</evidence>
<dbReference type="InterPro" id="IPR002797">
    <property type="entry name" value="Polysacc_synth"/>
</dbReference>
<dbReference type="RefSeq" id="WP_107290237.1">
    <property type="nucleotide sequence ID" value="NZ_PYNF01000059.1"/>
</dbReference>
<evidence type="ECO:0000256" key="4">
    <source>
        <dbReference type="ARBA" id="ARBA00022989"/>
    </source>
</evidence>
<feature type="transmembrane region" description="Helical" evidence="6">
    <location>
        <begin position="231"/>
        <end position="251"/>
    </location>
</feature>
<evidence type="ECO:0000313" key="7">
    <source>
        <dbReference type="EMBL" id="PSU87997.1"/>
    </source>
</evidence>
<feature type="transmembrane region" description="Helical" evidence="6">
    <location>
        <begin position="43"/>
        <end position="67"/>
    </location>
</feature>
<evidence type="ECO:0000313" key="8">
    <source>
        <dbReference type="Proteomes" id="UP000241426"/>
    </source>
</evidence>
<feature type="transmembrane region" description="Helical" evidence="6">
    <location>
        <begin position="12"/>
        <end position="31"/>
    </location>
</feature>
<dbReference type="GO" id="GO:0005886">
    <property type="term" value="C:plasma membrane"/>
    <property type="evidence" value="ECO:0007669"/>
    <property type="project" value="UniProtKB-SubCell"/>
</dbReference>
<dbReference type="Pfam" id="PF01943">
    <property type="entry name" value="Polysacc_synt"/>
    <property type="match status" value="1"/>
</dbReference>
<feature type="transmembrane region" description="Helical" evidence="6">
    <location>
        <begin position="346"/>
        <end position="365"/>
    </location>
</feature>
<evidence type="ECO:0000256" key="3">
    <source>
        <dbReference type="ARBA" id="ARBA00022692"/>
    </source>
</evidence>
<feature type="transmembrane region" description="Helical" evidence="6">
    <location>
        <begin position="185"/>
        <end position="210"/>
    </location>
</feature>
<evidence type="ECO:0000256" key="6">
    <source>
        <dbReference type="SAM" id="Phobius"/>
    </source>
</evidence>
<keyword evidence="3 6" id="KW-0812">Transmembrane</keyword>
<dbReference type="PANTHER" id="PTHR30250">
    <property type="entry name" value="PST FAMILY PREDICTED COLANIC ACID TRANSPORTER"/>
    <property type="match status" value="1"/>
</dbReference>
<feature type="transmembrane region" description="Helical" evidence="6">
    <location>
        <begin position="271"/>
        <end position="293"/>
    </location>
</feature>
<dbReference type="InterPro" id="IPR050833">
    <property type="entry name" value="Poly_Biosynth_Transport"/>
</dbReference>
<accession>A0A2T3KA24</accession>